<proteinExistence type="predicted"/>
<sequence>MPYCGAVQLGPNHYANHNVDNVGIDAASRLGFFLSYFQQYYYIETMLCLYYSAKAVHLIDKFVESMLLSDVQYASNNLIAKSLLANVCLFCFCFT</sequence>
<name>A0ABQ8JRR8_DERPT</name>
<evidence type="ECO:0000313" key="1">
    <source>
        <dbReference type="EMBL" id="KAH9425296.1"/>
    </source>
</evidence>
<accession>A0ABQ8JRR8</accession>
<organism evidence="1 2">
    <name type="scientific">Dermatophagoides pteronyssinus</name>
    <name type="common">European house dust mite</name>
    <dbReference type="NCBI Taxonomy" id="6956"/>
    <lineage>
        <taxon>Eukaryota</taxon>
        <taxon>Metazoa</taxon>
        <taxon>Ecdysozoa</taxon>
        <taxon>Arthropoda</taxon>
        <taxon>Chelicerata</taxon>
        <taxon>Arachnida</taxon>
        <taxon>Acari</taxon>
        <taxon>Acariformes</taxon>
        <taxon>Sarcoptiformes</taxon>
        <taxon>Astigmata</taxon>
        <taxon>Psoroptidia</taxon>
        <taxon>Analgoidea</taxon>
        <taxon>Pyroglyphidae</taxon>
        <taxon>Dermatophagoidinae</taxon>
        <taxon>Dermatophagoides</taxon>
    </lineage>
</organism>
<dbReference type="EMBL" id="NJHN03000018">
    <property type="protein sequence ID" value="KAH9425296.1"/>
    <property type="molecule type" value="Genomic_DNA"/>
</dbReference>
<reference evidence="1 2" key="1">
    <citation type="journal article" date="2018" name="J. Allergy Clin. Immunol.">
        <title>High-quality assembly of Dermatophagoides pteronyssinus genome and transcriptome reveals a wide range of novel allergens.</title>
        <authorList>
            <person name="Liu X.Y."/>
            <person name="Yang K.Y."/>
            <person name="Wang M.Q."/>
            <person name="Kwok J.S."/>
            <person name="Zeng X."/>
            <person name="Yang Z."/>
            <person name="Xiao X.J."/>
            <person name="Lau C.P."/>
            <person name="Li Y."/>
            <person name="Huang Z.M."/>
            <person name="Ba J.G."/>
            <person name="Yim A.K."/>
            <person name="Ouyang C.Y."/>
            <person name="Ngai S.M."/>
            <person name="Chan T.F."/>
            <person name="Leung E.L."/>
            <person name="Liu L."/>
            <person name="Liu Z.G."/>
            <person name="Tsui S.K."/>
        </authorList>
    </citation>
    <scope>NUCLEOTIDE SEQUENCE [LARGE SCALE GENOMIC DNA]</scope>
    <source>
        <strain evidence="1">Derp</strain>
    </source>
</reference>
<dbReference type="Proteomes" id="UP000887458">
    <property type="component" value="Unassembled WGS sequence"/>
</dbReference>
<reference evidence="1 2" key="2">
    <citation type="journal article" date="2022" name="Mol. Biol. Evol.">
        <title>Comparative Genomics Reveals Insights into the Divergent Evolution of Astigmatic Mites and Household Pest Adaptations.</title>
        <authorList>
            <person name="Xiong Q."/>
            <person name="Wan A.T."/>
            <person name="Liu X."/>
            <person name="Fung C.S."/>
            <person name="Xiao X."/>
            <person name="Malainual N."/>
            <person name="Hou J."/>
            <person name="Wang L."/>
            <person name="Wang M."/>
            <person name="Yang K.Y."/>
            <person name="Cui Y."/>
            <person name="Leung E.L."/>
            <person name="Nong W."/>
            <person name="Shin S.K."/>
            <person name="Au S.W."/>
            <person name="Jeong K.Y."/>
            <person name="Chew F.T."/>
            <person name="Hui J.H."/>
            <person name="Leung T.F."/>
            <person name="Tungtrongchitr A."/>
            <person name="Zhong N."/>
            <person name="Liu Z."/>
            <person name="Tsui S.K."/>
        </authorList>
    </citation>
    <scope>NUCLEOTIDE SEQUENCE [LARGE SCALE GENOMIC DNA]</scope>
    <source>
        <strain evidence="1">Derp</strain>
    </source>
</reference>
<evidence type="ECO:0000313" key="2">
    <source>
        <dbReference type="Proteomes" id="UP000887458"/>
    </source>
</evidence>
<keyword evidence="2" id="KW-1185">Reference proteome</keyword>
<comment type="caution">
    <text evidence="1">The sequence shown here is derived from an EMBL/GenBank/DDBJ whole genome shotgun (WGS) entry which is preliminary data.</text>
</comment>
<gene>
    <name evidence="1" type="ORF">DERP_005899</name>
</gene>
<protein>
    <submittedName>
        <fullName evidence="1">Uncharacterized protein</fullName>
    </submittedName>
</protein>